<proteinExistence type="predicted"/>
<dbReference type="PROSITE" id="PS51257">
    <property type="entry name" value="PROKAR_LIPOPROTEIN"/>
    <property type="match status" value="1"/>
</dbReference>
<gene>
    <name evidence="1" type="ORF">ACFSKL_15665</name>
</gene>
<comment type="caution">
    <text evidence="1">The sequence shown here is derived from an EMBL/GenBank/DDBJ whole genome shotgun (WGS) entry which is preliminary data.</text>
</comment>
<dbReference type="Proteomes" id="UP001597361">
    <property type="component" value="Unassembled WGS sequence"/>
</dbReference>
<evidence type="ECO:0000313" key="1">
    <source>
        <dbReference type="EMBL" id="MFD2036241.1"/>
    </source>
</evidence>
<evidence type="ECO:0000313" key="2">
    <source>
        <dbReference type="Proteomes" id="UP001597361"/>
    </source>
</evidence>
<protein>
    <recommendedName>
        <fullName evidence="3">Natural product</fullName>
    </recommendedName>
</protein>
<sequence length="79" mass="8109">MKKLNLGKLKLASEEVLQRSQLAGIYGGSGSGGSCLVTCVGPTGHTTYHNVPTCSVGCIQGAGYVMQECSGPSYPCDVI</sequence>
<dbReference type="RefSeq" id="WP_376887271.1">
    <property type="nucleotide sequence ID" value="NZ_JBHUHR010000039.1"/>
</dbReference>
<evidence type="ECO:0008006" key="3">
    <source>
        <dbReference type="Google" id="ProtNLM"/>
    </source>
</evidence>
<organism evidence="1 2">
    <name type="scientific">Belliella marina</name>
    <dbReference type="NCBI Taxonomy" id="1644146"/>
    <lineage>
        <taxon>Bacteria</taxon>
        <taxon>Pseudomonadati</taxon>
        <taxon>Bacteroidota</taxon>
        <taxon>Cytophagia</taxon>
        <taxon>Cytophagales</taxon>
        <taxon>Cyclobacteriaceae</taxon>
        <taxon>Belliella</taxon>
    </lineage>
</organism>
<reference evidence="2" key="1">
    <citation type="journal article" date="2019" name="Int. J. Syst. Evol. Microbiol.">
        <title>The Global Catalogue of Microorganisms (GCM) 10K type strain sequencing project: providing services to taxonomists for standard genome sequencing and annotation.</title>
        <authorList>
            <consortium name="The Broad Institute Genomics Platform"/>
            <consortium name="The Broad Institute Genome Sequencing Center for Infectious Disease"/>
            <person name="Wu L."/>
            <person name="Ma J."/>
        </authorList>
    </citation>
    <scope>NUCLEOTIDE SEQUENCE [LARGE SCALE GENOMIC DNA]</scope>
    <source>
        <strain evidence="2">CGMCC 1.15180</strain>
    </source>
</reference>
<accession>A0ABW4VR48</accession>
<dbReference type="EMBL" id="JBHUHR010000039">
    <property type="protein sequence ID" value="MFD2036241.1"/>
    <property type="molecule type" value="Genomic_DNA"/>
</dbReference>
<name>A0ABW4VR48_9BACT</name>
<keyword evidence="2" id="KW-1185">Reference proteome</keyword>